<sequence length="67" mass="6898">MLPWRILRSKERAMRKQSAVTYRGLALVALIGSAALLGACNTTAGAGADMAAAGKAIEKSADSSKGY</sequence>
<keyword evidence="2" id="KW-1185">Reference proteome</keyword>
<name>A0AAP3V0G6_9PROT</name>
<gene>
    <name evidence="1" type="ORF">PZ740_07105</name>
</gene>
<dbReference type="Proteomes" id="UP001301140">
    <property type="component" value="Unassembled WGS sequence"/>
</dbReference>
<dbReference type="EMBL" id="JARGEQ010000073">
    <property type="protein sequence ID" value="MDF1586149.1"/>
    <property type="molecule type" value="Genomic_DNA"/>
</dbReference>
<reference evidence="1 2" key="1">
    <citation type="submission" date="2023-03" db="EMBL/GenBank/DDBJ databases">
        <title>YIM 152171 draft genome.</title>
        <authorList>
            <person name="Yang Z."/>
        </authorList>
    </citation>
    <scope>NUCLEOTIDE SEQUENCE [LARGE SCALE GENOMIC DNA]</scope>
    <source>
        <strain evidence="1 2">YIM 152171</strain>
    </source>
</reference>
<accession>A0AAP3V0G6</accession>
<proteinExistence type="predicted"/>
<dbReference type="RefSeq" id="WP_327788565.1">
    <property type="nucleotide sequence ID" value="NZ_JARGEQ010000073.1"/>
</dbReference>
<evidence type="ECO:0000313" key="1">
    <source>
        <dbReference type="EMBL" id="MDF1586149.1"/>
    </source>
</evidence>
<organism evidence="1 2">
    <name type="scientific">Marinimicrococcus flavescens</name>
    <dbReference type="NCBI Taxonomy" id="3031815"/>
    <lineage>
        <taxon>Bacteria</taxon>
        <taxon>Pseudomonadati</taxon>
        <taxon>Pseudomonadota</taxon>
        <taxon>Alphaproteobacteria</taxon>
        <taxon>Geminicoccales</taxon>
        <taxon>Geminicoccaceae</taxon>
        <taxon>Marinimicrococcus</taxon>
    </lineage>
</organism>
<dbReference type="AlphaFoldDB" id="A0AAP3V0G6"/>
<protein>
    <submittedName>
        <fullName evidence="1">Entericidin</fullName>
    </submittedName>
</protein>
<evidence type="ECO:0000313" key="2">
    <source>
        <dbReference type="Proteomes" id="UP001301140"/>
    </source>
</evidence>
<comment type="caution">
    <text evidence="1">The sequence shown here is derived from an EMBL/GenBank/DDBJ whole genome shotgun (WGS) entry which is preliminary data.</text>
</comment>